<dbReference type="AlphaFoldDB" id="A0A4R0Q164"/>
<gene>
    <name evidence="2" type="ORF">EZ456_00810</name>
</gene>
<dbReference type="InterPro" id="IPR007822">
    <property type="entry name" value="LANC-like"/>
</dbReference>
<proteinExistence type="predicted"/>
<dbReference type="GO" id="GO:0046872">
    <property type="term" value="F:metal ion binding"/>
    <property type="evidence" value="ECO:0007669"/>
    <property type="project" value="UniProtKB-KW"/>
</dbReference>
<keyword evidence="1" id="KW-0862">Zinc</keyword>
<feature type="binding site" evidence="1">
    <location>
        <position position="278"/>
    </location>
    <ligand>
        <name>Zn(2+)</name>
        <dbReference type="ChEBI" id="CHEBI:29105"/>
    </ligand>
</feature>
<dbReference type="RefSeq" id="WP_131526437.1">
    <property type="nucleotide sequence ID" value="NZ_SJSO01000001.1"/>
</dbReference>
<dbReference type="GO" id="GO:0031179">
    <property type="term" value="P:peptide modification"/>
    <property type="evidence" value="ECO:0007669"/>
    <property type="project" value="InterPro"/>
</dbReference>
<evidence type="ECO:0000313" key="2">
    <source>
        <dbReference type="EMBL" id="TCD29588.1"/>
    </source>
</evidence>
<dbReference type="SUPFAM" id="SSF158745">
    <property type="entry name" value="LanC-like"/>
    <property type="match status" value="1"/>
</dbReference>
<dbReference type="GO" id="GO:0005886">
    <property type="term" value="C:plasma membrane"/>
    <property type="evidence" value="ECO:0007669"/>
    <property type="project" value="TreeGrafter"/>
</dbReference>
<protein>
    <recommendedName>
        <fullName evidence="4">Lanthionine synthetase C-like protein</fullName>
    </recommendedName>
</protein>
<organism evidence="2 3">
    <name type="scientific">Pedobacter psychrodurus</name>
    <dbReference type="NCBI Taxonomy" id="2530456"/>
    <lineage>
        <taxon>Bacteria</taxon>
        <taxon>Pseudomonadati</taxon>
        <taxon>Bacteroidota</taxon>
        <taxon>Sphingobacteriia</taxon>
        <taxon>Sphingobacteriales</taxon>
        <taxon>Sphingobacteriaceae</taxon>
        <taxon>Pedobacter</taxon>
    </lineage>
</organism>
<dbReference type="PANTHER" id="PTHR12736">
    <property type="entry name" value="LANC-LIKE PROTEIN"/>
    <property type="match status" value="1"/>
</dbReference>
<reference evidence="2 3" key="1">
    <citation type="submission" date="2019-02" db="EMBL/GenBank/DDBJ databases">
        <title>Pedobacter sp. RP-3-21 sp. nov., isolated from Arctic soil.</title>
        <authorList>
            <person name="Dahal R.H."/>
        </authorList>
    </citation>
    <scope>NUCLEOTIDE SEQUENCE [LARGE SCALE GENOMIC DNA]</scope>
    <source>
        <strain evidence="2 3">RP-3-21</strain>
    </source>
</reference>
<dbReference type="EMBL" id="SJSO01000001">
    <property type="protein sequence ID" value="TCD29588.1"/>
    <property type="molecule type" value="Genomic_DNA"/>
</dbReference>
<dbReference type="Pfam" id="PF05147">
    <property type="entry name" value="LANC_like"/>
    <property type="match status" value="1"/>
</dbReference>
<dbReference type="PANTHER" id="PTHR12736:SF7">
    <property type="entry name" value="LANC-LIKE PROTEIN 3"/>
    <property type="match status" value="1"/>
</dbReference>
<dbReference type="Gene3D" id="1.50.10.20">
    <property type="match status" value="1"/>
</dbReference>
<evidence type="ECO:0008006" key="4">
    <source>
        <dbReference type="Google" id="ProtNLM"/>
    </source>
</evidence>
<accession>A0A4R0Q164</accession>
<dbReference type="OrthoDB" id="6313827at2"/>
<keyword evidence="3" id="KW-1185">Reference proteome</keyword>
<dbReference type="PRINTS" id="PR01955">
    <property type="entry name" value="LANCFRANKIA"/>
</dbReference>
<feature type="binding site" evidence="1">
    <location>
        <position position="330"/>
    </location>
    <ligand>
        <name>Zn(2+)</name>
        <dbReference type="ChEBI" id="CHEBI:29105"/>
    </ligand>
</feature>
<evidence type="ECO:0000256" key="1">
    <source>
        <dbReference type="PIRSR" id="PIRSR607822-1"/>
    </source>
</evidence>
<keyword evidence="1" id="KW-0479">Metal-binding</keyword>
<dbReference type="Proteomes" id="UP000293925">
    <property type="component" value="Unassembled WGS sequence"/>
</dbReference>
<dbReference type="SMART" id="SM01260">
    <property type="entry name" value="LANC_like"/>
    <property type="match status" value="1"/>
</dbReference>
<evidence type="ECO:0000313" key="3">
    <source>
        <dbReference type="Proteomes" id="UP000293925"/>
    </source>
</evidence>
<name>A0A4R0Q164_9SPHI</name>
<sequence>MSTIQTEKVINTRFKVVLAQIKHLLHDQENQAEFVQNGNLFNGYAGIVYYYFSLLKAFPDGESEAYIALEKLIESYNAQDNTASKYMTFCSGLSGFYFLIQKLVDQGYLDEMFLEEVLPINELIFKDTLKLLAEENTDFLHGASGQMLYLLSSKADPNRAKYLGLLIDELLKLAVIDEKGLRFPNSTVKLFQNTDNTNMSLSHGNTGILLVLLNIYDAGIEQEKLGAAIKQGLNYFISYYQPRKEGVPLSAFPLLVDEKQTTQELINGDFYADNYSWCYGDLAAVWLLYQSSVSFKQSTYADMADEIGKVMAAQLMLLPASGIKINSHFCHGTSGVALFLNRLYHFTRLKIYQQAAAVWLESTLDHLEKDLNNPDFMNRPTSLGLLEGVSGAMFALAAAEHDDIAVNWTDMFLLS</sequence>
<dbReference type="PRINTS" id="PR01950">
    <property type="entry name" value="LANCSUPER"/>
</dbReference>
<feature type="binding site" evidence="1">
    <location>
        <position position="331"/>
    </location>
    <ligand>
        <name>Zn(2+)</name>
        <dbReference type="ChEBI" id="CHEBI:29105"/>
    </ligand>
</feature>
<comment type="caution">
    <text evidence="2">The sequence shown here is derived from an EMBL/GenBank/DDBJ whole genome shotgun (WGS) entry which is preliminary data.</text>
</comment>